<keyword evidence="2" id="KW-0472">Membrane</keyword>
<keyword evidence="2" id="KW-1133">Transmembrane helix</keyword>
<feature type="region of interest" description="Disordered" evidence="1">
    <location>
        <begin position="90"/>
        <end position="128"/>
    </location>
</feature>
<dbReference type="AlphaFoldDB" id="A0A815RU75"/>
<reference evidence="3" key="1">
    <citation type="submission" date="2021-02" db="EMBL/GenBank/DDBJ databases">
        <authorList>
            <person name="Nowell W R."/>
        </authorList>
    </citation>
    <scope>NUCLEOTIDE SEQUENCE</scope>
</reference>
<gene>
    <name evidence="3" type="ORF">VCS650_LOCUS41267</name>
</gene>
<dbReference type="EMBL" id="CAJNON010001740">
    <property type="protein sequence ID" value="CAF1482837.1"/>
    <property type="molecule type" value="Genomic_DNA"/>
</dbReference>
<feature type="transmembrane region" description="Helical" evidence="2">
    <location>
        <begin position="243"/>
        <end position="260"/>
    </location>
</feature>
<evidence type="ECO:0000313" key="4">
    <source>
        <dbReference type="Proteomes" id="UP000663891"/>
    </source>
</evidence>
<accession>A0A815RU75</accession>
<keyword evidence="2" id="KW-0812">Transmembrane</keyword>
<organism evidence="3 4">
    <name type="scientific">Adineta steineri</name>
    <dbReference type="NCBI Taxonomy" id="433720"/>
    <lineage>
        <taxon>Eukaryota</taxon>
        <taxon>Metazoa</taxon>
        <taxon>Spiralia</taxon>
        <taxon>Gnathifera</taxon>
        <taxon>Rotifera</taxon>
        <taxon>Eurotatoria</taxon>
        <taxon>Bdelloidea</taxon>
        <taxon>Adinetida</taxon>
        <taxon>Adinetidae</taxon>
        <taxon>Adineta</taxon>
    </lineage>
</organism>
<feature type="transmembrane region" description="Helical" evidence="2">
    <location>
        <begin position="203"/>
        <end position="223"/>
    </location>
</feature>
<evidence type="ECO:0000256" key="2">
    <source>
        <dbReference type="SAM" id="Phobius"/>
    </source>
</evidence>
<protein>
    <submittedName>
        <fullName evidence="3">Uncharacterized protein</fullName>
    </submittedName>
</protein>
<feature type="compositionally biased region" description="Basic and acidic residues" evidence="1">
    <location>
        <begin position="109"/>
        <end position="128"/>
    </location>
</feature>
<sequence>MSIKNNTTSTTTTSRRTRRWDPLVESEKQKFCIQSKPPLSLRQFLRSTITSNSDGKHWKPAGMYHGSLVVEEPPSKAPDTLPKIIIKGRKDSRPVWSPPGVVKFKRPASSKEENKPPKSEHTITESEDTRVKVTPWYPSGNPYYEPVTYFDAPSLRWSSQQIKQSIPEFKSIPNNSSTNPKSNHRTKRNLSQRQKDRCFITKAVWLSSIIILVPNGYILSYALNIHPFSNQPCEATFRTARSLSGILFTITNFPVAQFMIKIEKISILNQVKSIEAAGDAECSLRFPVITKVETKKALRLNQPCEATFRTARSLSGILFTITNFPVAQFMIEIEKISILNQVKSIEEAGDAECSLRFPVITKVETKKALRL</sequence>
<feature type="region of interest" description="Disordered" evidence="1">
    <location>
        <begin position="168"/>
        <end position="191"/>
    </location>
</feature>
<evidence type="ECO:0000313" key="3">
    <source>
        <dbReference type="EMBL" id="CAF1482837.1"/>
    </source>
</evidence>
<evidence type="ECO:0000256" key="1">
    <source>
        <dbReference type="SAM" id="MobiDB-lite"/>
    </source>
</evidence>
<dbReference type="Proteomes" id="UP000663891">
    <property type="component" value="Unassembled WGS sequence"/>
</dbReference>
<feature type="region of interest" description="Disordered" evidence="1">
    <location>
        <begin position="1"/>
        <end position="22"/>
    </location>
</feature>
<comment type="caution">
    <text evidence="3">The sequence shown here is derived from an EMBL/GenBank/DDBJ whole genome shotgun (WGS) entry which is preliminary data.</text>
</comment>
<name>A0A815RU75_9BILA</name>
<dbReference type="OrthoDB" id="10053661at2759"/>
<proteinExistence type="predicted"/>
<feature type="compositionally biased region" description="Polar residues" evidence="1">
    <location>
        <begin position="172"/>
        <end position="181"/>
    </location>
</feature>